<dbReference type="InterPro" id="IPR020904">
    <property type="entry name" value="Sc_DH/Rdtase_CS"/>
</dbReference>
<keyword evidence="7 8" id="KW-0456">Lyase</keyword>
<evidence type="ECO:0000313" key="10">
    <source>
        <dbReference type="EMBL" id="PTV98267.1"/>
    </source>
</evidence>
<evidence type="ECO:0000256" key="4">
    <source>
        <dbReference type="ARBA" id="ARBA00011990"/>
    </source>
</evidence>
<protein>
    <recommendedName>
        <fullName evidence="5 8">dTDP-glucose 4,6-dehydratase</fullName>
        <ecNumber evidence="4 8">4.2.1.46</ecNumber>
    </recommendedName>
</protein>
<dbReference type="PANTHER" id="PTHR43000">
    <property type="entry name" value="DTDP-D-GLUCOSE 4,6-DEHYDRATASE-RELATED"/>
    <property type="match status" value="1"/>
</dbReference>
<dbReference type="NCBIfam" id="TIGR01181">
    <property type="entry name" value="dTDP_gluc_dehyt"/>
    <property type="match status" value="1"/>
</dbReference>
<dbReference type="GO" id="GO:0008460">
    <property type="term" value="F:dTDP-glucose 4,6-dehydratase activity"/>
    <property type="evidence" value="ECO:0007669"/>
    <property type="project" value="UniProtKB-EC"/>
</dbReference>
<dbReference type="PROSITE" id="PS00061">
    <property type="entry name" value="ADH_SHORT"/>
    <property type="match status" value="1"/>
</dbReference>
<comment type="catalytic activity">
    <reaction evidence="1 8">
        <text>dTDP-alpha-D-glucose = dTDP-4-dehydro-6-deoxy-alpha-D-glucose + H2O</text>
        <dbReference type="Rhea" id="RHEA:17221"/>
        <dbReference type="ChEBI" id="CHEBI:15377"/>
        <dbReference type="ChEBI" id="CHEBI:57477"/>
        <dbReference type="ChEBI" id="CHEBI:57649"/>
        <dbReference type="EC" id="4.2.1.46"/>
    </reaction>
</comment>
<dbReference type="AlphaFoldDB" id="A0A2T5RIT5"/>
<evidence type="ECO:0000256" key="6">
    <source>
        <dbReference type="ARBA" id="ARBA00023027"/>
    </source>
</evidence>
<comment type="caution">
    <text evidence="10">The sequence shown here is derived from an EMBL/GenBank/DDBJ whole genome shotgun (WGS) entry which is preliminary data.</text>
</comment>
<dbReference type="Proteomes" id="UP000244089">
    <property type="component" value="Unassembled WGS sequence"/>
</dbReference>
<dbReference type="InterPro" id="IPR016040">
    <property type="entry name" value="NAD(P)-bd_dom"/>
</dbReference>
<dbReference type="FunFam" id="3.40.50.720:FF:000304">
    <property type="entry name" value="UDP-glucose 4,6-dehydratase"/>
    <property type="match status" value="1"/>
</dbReference>
<dbReference type="EMBL" id="QAXS01000018">
    <property type="protein sequence ID" value="PTV98267.1"/>
    <property type="molecule type" value="Genomic_DNA"/>
</dbReference>
<organism evidence="10 11">
    <name type="scientific">Halanaerobium saccharolyticum</name>
    <dbReference type="NCBI Taxonomy" id="43595"/>
    <lineage>
        <taxon>Bacteria</taxon>
        <taxon>Bacillati</taxon>
        <taxon>Bacillota</taxon>
        <taxon>Clostridia</taxon>
        <taxon>Halanaerobiales</taxon>
        <taxon>Halanaerobiaceae</taxon>
        <taxon>Halanaerobium</taxon>
    </lineage>
</organism>
<sequence>MKILVTGGAGFIGSNFIRYQLENYDDQIINVDKLSYAGNLDNLKAVENSPNYEFKKMDICNKEKIDQIMHQGIDYIVNFAAESHVDRSIEDPSVFVKTNIEGTQNLLDLALKFGVKRFVQISTDEVYGSLGPEGKFKEDSPLNPSSPYAASKAAADLLVKSYAKTYELPVNITRSSNNFGPYQYPEKLIPLFIINALQNEKLPLYGDGSNIRDWIYVKDHCRAIDLVMRRGDSGEIYNIGANNEKSNLEITQKILSLLSKSELLIKHVEDRKGHDYRYAVDTSKIKNVLGWKVEYDFEQAVEKTLNWYLDHKQWWKNLI</sequence>
<evidence type="ECO:0000256" key="1">
    <source>
        <dbReference type="ARBA" id="ARBA00001539"/>
    </source>
</evidence>
<comment type="similarity">
    <text evidence="3 8">Belongs to the NAD(P)-dependent epimerase/dehydratase family. dTDP-glucose dehydratase subfamily.</text>
</comment>
<dbReference type="Pfam" id="PF16363">
    <property type="entry name" value="GDP_Man_Dehyd"/>
    <property type="match status" value="1"/>
</dbReference>
<keyword evidence="6" id="KW-0520">NAD</keyword>
<dbReference type="InterPro" id="IPR036291">
    <property type="entry name" value="NAD(P)-bd_dom_sf"/>
</dbReference>
<comment type="cofactor">
    <cofactor evidence="2 8">
        <name>NAD(+)</name>
        <dbReference type="ChEBI" id="CHEBI:57540"/>
    </cofactor>
</comment>
<accession>A0A2T5RIT5</accession>
<name>A0A2T5RIT5_9FIRM</name>
<evidence type="ECO:0000256" key="8">
    <source>
        <dbReference type="RuleBase" id="RU004473"/>
    </source>
</evidence>
<feature type="domain" description="NAD(P)-binding" evidence="9">
    <location>
        <begin position="4"/>
        <end position="304"/>
    </location>
</feature>
<dbReference type="OrthoDB" id="244102at2"/>
<dbReference type="InterPro" id="IPR005888">
    <property type="entry name" value="dTDP_Gluc_deHydtase"/>
</dbReference>
<dbReference type="CDD" id="cd05246">
    <property type="entry name" value="dTDP_GD_SDR_e"/>
    <property type="match status" value="1"/>
</dbReference>
<evidence type="ECO:0000256" key="5">
    <source>
        <dbReference type="ARBA" id="ARBA00016977"/>
    </source>
</evidence>
<proteinExistence type="inferred from homology"/>
<evidence type="ECO:0000256" key="3">
    <source>
        <dbReference type="ARBA" id="ARBA00008178"/>
    </source>
</evidence>
<dbReference type="GO" id="GO:0009225">
    <property type="term" value="P:nucleotide-sugar metabolic process"/>
    <property type="evidence" value="ECO:0007669"/>
    <property type="project" value="InterPro"/>
</dbReference>
<dbReference type="SUPFAM" id="SSF51735">
    <property type="entry name" value="NAD(P)-binding Rossmann-fold domains"/>
    <property type="match status" value="1"/>
</dbReference>
<gene>
    <name evidence="10" type="ORF">C8C76_11858</name>
</gene>
<dbReference type="Gene3D" id="3.90.25.10">
    <property type="entry name" value="UDP-galactose 4-epimerase, domain 1"/>
    <property type="match status" value="1"/>
</dbReference>
<evidence type="ECO:0000256" key="2">
    <source>
        <dbReference type="ARBA" id="ARBA00001911"/>
    </source>
</evidence>
<evidence type="ECO:0000256" key="7">
    <source>
        <dbReference type="ARBA" id="ARBA00023239"/>
    </source>
</evidence>
<dbReference type="EC" id="4.2.1.46" evidence="4 8"/>
<dbReference type="Gene3D" id="3.40.50.720">
    <property type="entry name" value="NAD(P)-binding Rossmann-like Domain"/>
    <property type="match status" value="1"/>
</dbReference>
<evidence type="ECO:0000259" key="9">
    <source>
        <dbReference type="Pfam" id="PF16363"/>
    </source>
</evidence>
<reference evidence="10 11" key="1">
    <citation type="submission" date="2018-04" db="EMBL/GenBank/DDBJ databases">
        <title>Subsurface microbial communities from deep shales in Ohio and West Virginia, USA.</title>
        <authorList>
            <person name="Wrighton K."/>
        </authorList>
    </citation>
    <scope>NUCLEOTIDE SEQUENCE [LARGE SCALE GENOMIC DNA]</scope>
    <source>
        <strain evidence="10 11">WC1</strain>
    </source>
</reference>
<dbReference type="RefSeq" id="WP_108140652.1">
    <property type="nucleotide sequence ID" value="NZ_QAXS01000018.1"/>
</dbReference>
<evidence type="ECO:0000313" key="11">
    <source>
        <dbReference type="Proteomes" id="UP000244089"/>
    </source>
</evidence>